<evidence type="ECO:0000313" key="2">
    <source>
        <dbReference type="Proteomes" id="UP001434883"/>
    </source>
</evidence>
<organism evidence="1 2">
    <name type="scientific">Xenoophorus captivus</name>
    <dbReference type="NCBI Taxonomy" id="1517983"/>
    <lineage>
        <taxon>Eukaryota</taxon>
        <taxon>Metazoa</taxon>
        <taxon>Chordata</taxon>
        <taxon>Craniata</taxon>
        <taxon>Vertebrata</taxon>
        <taxon>Euteleostomi</taxon>
        <taxon>Actinopterygii</taxon>
        <taxon>Neopterygii</taxon>
        <taxon>Teleostei</taxon>
        <taxon>Neoteleostei</taxon>
        <taxon>Acanthomorphata</taxon>
        <taxon>Ovalentaria</taxon>
        <taxon>Atherinomorphae</taxon>
        <taxon>Cyprinodontiformes</taxon>
        <taxon>Goodeidae</taxon>
        <taxon>Xenoophorus</taxon>
    </lineage>
</organism>
<gene>
    <name evidence="1" type="ORF">XENOCAPTIV_012980</name>
</gene>
<accession>A0ABV0SA55</accession>
<dbReference type="EMBL" id="JAHRIN010075648">
    <property type="protein sequence ID" value="MEQ2217070.1"/>
    <property type="molecule type" value="Genomic_DNA"/>
</dbReference>
<name>A0ABV0SA55_9TELE</name>
<dbReference type="Proteomes" id="UP001434883">
    <property type="component" value="Unassembled WGS sequence"/>
</dbReference>
<proteinExistence type="predicted"/>
<protein>
    <submittedName>
        <fullName evidence="1">Uncharacterized protein</fullName>
    </submittedName>
</protein>
<keyword evidence="2" id="KW-1185">Reference proteome</keyword>
<evidence type="ECO:0000313" key="1">
    <source>
        <dbReference type="EMBL" id="MEQ2217070.1"/>
    </source>
</evidence>
<dbReference type="InterPro" id="IPR013320">
    <property type="entry name" value="ConA-like_dom_sf"/>
</dbReference>
<reference evidence="1 2" key="1">
    <citation type="submission" date="2021-06" db="EMBL/GenBank/DDBJ databases">
        <authorList>
            <person name="Palmer J.M."/>
        </authorList>
    </citation>
    <scope>NUCLEOTIDE SEQUENCE [LARGE SCALE GENOMIC DNA]</scope>
    <source>
        <strain evidence="1 2">XC_2019</strain>
        <tissue evidence="1">Muscle</tissue>
    </source>
</reference>
<sequence>MGKTARHGDSRLRLYMDDMLEKVNGGRKPSSTSLTFTTPENVTFLGGLPQQNINNLTGCISNVFIKRSIKGSRRGLAIGAPGSPARRSCHTLRAERPTSVAPPTATSDTILWWARSGPCESCQYRSPNPTDQWFFHSSHLSLELKINSSDGCVLHAAGRQHGGAAMSLSVLKGHLMLSMFLRLSAFHVTAGCGGFIGCFRDLKLNAVPAGNPLEVRPASDSGLLLYAGTSSDQFLSLVLSQGETSSFFLKRPLTTLSHCFSNYLGLLLLFCSPGDFLVAKHPDGFPAFHGCFRHVSINRRPVVLSKPLSVQGAVGTQGCPHM</sequence>
<dbReference type="SUPFAM" id="SSF49899">
    <property type="entry name" value="Concanavalin A-like lectins/glucanases"/>
    <property type="match status" value="1"/>
</dbReference>
<comment type="caution">
    <text evidence="1">The sequence shown here is derived from an EMBL/GenBank/DDBJ whole genome shotgun (WGS) entry which is preliminary data.</text>
</comment>